<name>A0A9P5X0Z0_9AGAR</name>
<keyword evidence="3" id="KW-1185">Reference proteome</keyword>
<dbReference type="OrthoDB" id="343114at2759"/>
<evidence type="ECO:0000313" key="3">
    <source>
        <dbReference type="Proteomes" id="UP000807342"/>
    </source>
</evidence>
<dbReference type="AlphaFoldDB" id="A0A9P5X0Z0"/>
<evidence type="ECO:0000313" key="2">
    <source>
        <dbReference type="EMBL" id="KAF9441357.1"/>
    </source>
</evidence>
<gene>
    <name evidence="2" type="ORF">P691DRAFT_766379</name>
</gene>
<organism evidence="2 3">
    <name type="scientific">Macrolepiota fuliginosa MF-IS2</name>
    <dbReference type="NCBI Taxonomy" id="1400762"/>
    <lineage>
        <taxon>Eukaryota</taxon>
        <taxon>Fungi</taxon>
        <taxon>Dikarya</taxon>
        <taxon>Basidiomycota</taxon>
        <taxon>Agaricomycotina</taxon>
        <taxon>Agaricomycetes</taxon>
        <taxon>Agaricomycetidae</taxon>
        <taxon>Agaricales</taxon>
        <taxon>Agaricineae</taxon>
        <taxon>Agaricaceae</taxon>
        <taxon>Macrolepiota</taxon>
    </lineage>
</organism>
<sequence>MPRKAKNKPVTYATLTHKPSAATEQFLATMDQNHHVASTFTTQELVKLGVTQNNSATIEVDNDNNVLSYDEELSPAELTNTIVTFRQWFEGNNISDKECPGLINNIRCITMMFSLIPVPHRCPIPPPCTCPHQDNAPPCQCLHADDIPPPLPCAHPRHDDEDTPMEPSTPIHAFSEAASQTPAPSHKATMPPSPPTAAATSPAAVVSSGSAGPCGRPSYAGAVARNLNPAAPPFVRGPPRAPVAIPAQNPQLVLNKCLKWPFFATCRPTCRQFYIEVLNIPSNTSLSSLANTANCALTCAKSTLKVNSAHFSPRDITCVTASVPLTSDLDIIEATLSGRLLGAHISIPAS</sequence>
<comment type="caution">
    <text evidence="2">The sequence shown here is derived from an EMBL/GenBank/DDBJ whole genome shotgun (WGS) entry which is preliminary data.</text>
</comment>
<feature type="region of interest" description="Disordered" evidence="1">
    <location>
        <begin position="177"/>
        <end position="201"/>
    </location>
</feature>
<dbReference type="EMBL" id="MU151939">
    <property type="protein sequence ID" value="KAF9441357.1"/>
    <property type="molecule type" value="Genomic_DNA"/>
</dbReference>
<evidence type="ECO:0000256" key="1">
    <source>
        <dbReference type="SAM" id="MobiDB-lite"/>
    </source>
</evidence>
<accession>A0A9P5X0Z0</accession>
<proteinExistence type="predicted"/>
<dbReference type="Proteomes" id="UP000807342">
    <property type="component" value="Unassembled WGS sequence"/>
</dbReference>
<reference evidence="2" key="1">
    <citation type="submission" date="2020-11" db="EMBL/GenBank/DDBJ databases">
        <authorList>
            <consortium name="DOE Joint Genome Institute"/>
            <person name="Ahrendt S."/>
            <person name="Riley R."/>
            <person name="Andreopoulos W."/>
            <person name="Labutti K."/>
            <person name="Pangilinan J."/>
            <person name="Ruiz-Duenas F.J."/>
            <person name="Barrasa J.M."/>
            <person name="Sanchez-Garcia M."/>
            <person name="Camarero S."/>
            <person name="Miyauchi S."/>
            <person name="Serrano A."/>
            <person name="Linde D."/>
            <person name="Babiker R."/>
            <person name="Drula E."/>
            <person name="Ayuso-Fernandez I."/>
            <person name="Pacheco R."/>
            <person name="Padilla G."/>
            <person name="Ferreira P."/>
            <person name="Barriuso J."/>
            <person name="Kellner H."/>
            <person name="Castanera R."/>
            <person name="Alfaro M."/>
            <person name="Ramirez L."/>
            <person name="Pisabarro A.G."/>
            <person name="Kuo A."/>
            <person name="Tritt A."/>
            <person name="Lipzen A."/>
            <person name="He G."/>
            <person name="Yan M."/>
            <person name="Ng V."/>
            <person name="Cullen D."/>
            <person name="Martin F."/>
            <person name="Rosso M.-N."/>
            <person name="Henrissat B."/>
            <person name="Hibbett D."/>
            <person name="Martinez A.T."/>
            <person name="Grigoriev I.V."/>
        </authorList>
    </citation>
    <scope>NUCLEOTIDE SEQUENCE</scope>
    <source>
        <strain evidence="2">MF-IS2</strain>
    </source>
</reference>
<protein>
    <submittedName>
        <fullName evidence="2">Uncharacterized protein</fullName>
    </submittedName>
</protein>